<dbReference type="EMBL" id="ML179062">
    <property type="protein sequence ID" value="THV03895.1"/>
    <property type="molecule type" value="Genomic_DNA"/>
</dbReference>
<protein>
    <recommendedName>
        <fullName evidence="3">NAD(P)-binding domain-containing protein</fullName>
    </recommendedName>
</protein>
<dbReference type="PANTHER" id="PTHR14097:SF8">
    <property type="entry name" value="NAD(P)-BINDING DOMAIN-CONTAINING PROTEIN"/>
    <property type="match status" value="1"/>
</dbReference>
<dbReference type="AlphaFoldDB" id="A0A4S8MM24"/>
<keyword evidence="2" id="KW-1185">Reference proteome</keyword>
<organism evidence="1 2">
    <name type="scientific">Dendrothele bispora (strain CBS 962.96)</name>
    <dbReference type="NCBI Taxonomy" id="1314807"/>
    <lineage>
        <taxon>Eukaryota</taxon>
        <taxon>Fungi</taxon>
        <taxon>Dikarya</taxon>
        <taxon>Basidiomycota</taxon>
        <taxon>Agaricomycotina</taxon>
        <taxon>Agaricomycetes</taxon>
        <taxon>Agaricomycetidae</taxon>
        <taxon>Agaricales</taxon>
        <taxon>Agaricales incertae sedis</taxon>
        <taxon>Dendrothele</taxon>
    </lineage>
</organism>
<sequence length="239" mass="26435">MKIILTGATGAAGSQILRDLASDVGVESVKVLSRRPLPSWLTDALPKTDKISNVVVEDFLNYPTDVRQTFAEHDACIWALGTSSNGMSEEAYTKVTYDYVVSMVSALEGVKSRPKDKPFRFIFFSGEGADPTEKSMMMFGRIKGRTERFLSELPPESGIKAHNLRPGFFYPKWKPAAQNTWTPSRRFISSVIGPVVSGSWRLAIPVTDLSKFAIEAAKGGHGDSSLYTNYDMRKLLSQK</sequence>
<dbReference type="Proteomes" id="UP000297245">
    <property type="component" value="Unassembled WGS sequence"/>
</dbReference>
<reference evidence="1 2" key="1">
    <citation type="journal article" date="2019" name="Nat. Ecol. Evol.">
        <title>Megaphylogeny resolves global patterns of mushroom evolution.</title>
        <authorList>
            <person name="Varga T."/>
            <person name="Krizsan K."/>
            <person name="Foldi C."/>
            <person name="Dima B."/>
            <person name="Sanchez-Garcia M."/>
            <person name="Sanchez-Ramirez S."/>
            <person name="Szollosi G.J."/>
            <person name="Szarkandi J.G."/>
            <person name="Papp V."/>
            <person name="Albert L."/>
            <person name="Andreopoulos W."/>
            <person name="Angelini C."/>
            <person name="Antonin V."/>
            <person name="Barry K.W."/>
            <person name="Bougher N.L."/>
            <person name="Buchanan P."/>
            <person name="Buyck B."/>
            <person name="Bense V."/>
            <person name="Catcheside P."/>
            <person name="Chovatia M."/>
            <person name="Cooper J."/>
            <person name="Damon W."/>
            <person name="Desjardin D."/>
            <person name="Finy P."/>
            <person name="Geml J."/>
            <person name="Haridas S."/>
            <person name="Hughes K."/>
            <person name="Justo A."/>
            <person name="Karasinski D."/>
            <person name="Kautmanova I."/>
            <person name="Kiss B."/>
            <person name="Kocsube S."/>
            <person name="Kotiranta H."/>
            <person name="LaButti K.M."/>
            <person name="Lechner B.E."/>
            <person name="Liimatainen K."/>
            <person name="Lipzen A."/>
            <person name="Lukacs Z."/>
            <person name="Mihaltcheva S."/>
            <person name="Morgado L.N."/>
            <person name="Niskanen T."/>
            <person name="Noordeloos M.E."/>
            <person name="Ohm R.A."/>
            <person name="Ortiz-Santana B."/>
            <person name="Ovrebo C."/>
            <person name="Racz N."/>
            <person name="Riley R."/>
            <person name="Savchenko A."/>
            <person name="Shiryaev A."/>
            <person name="Soop K."/>
            <person name="Spirin V."/>
            <person name="Szebenyi C."/>
            <person name="Tomsovsky M."/>
            <person name="Tulloss R.E."/>
            <person name="Uehling J."/>
            <person name="Grigoriev I.V."/>
            <person name="Vagvolgyi C."/>
            <person name="Papp T."/>
            <person name="Martin F.M."/>
            <person name="Miettinen O."/>
            <person name="Hibbett D.S."/>
            <person name="Nagy L.G."/>
        </authorList>
    </citation>
    <scope>NUCLEOTIDE SEQUENCE [LARGE SCALE GENOMIC DNA]</scope>
    <source>
        <strain evidence="1 2">CBS 962.96</strain>
    </source>
</reference>
<dbReference type="SUPFAM" id="SSF51735">
    <property type="entry name" value="NAD(P)-binding Rossmann-fold domains"/>
    <property type="match status" value="1"/>
</dbReference>
<name>A0A4S8MM24_DENBC</name>
<evidence type="ECO:0008006" key="3">
    <source>
        <dbReference type="Google" id="ProtNLM"/>
    </source>
</evidence>
<evidence type="ECO:0000313" key="1">
    <source>
        <dbReference type="EMBL" id="THV03895.1"/>
    </source>
</evidence>
<gene>
    <name evidence="1" type="ORF">K435DRAFT_650390</name>
</gene>
<evidence type="ECO:0000313" key="2">
    <source>
        <dbReference type="Proteomes" id="UP000297245"/>
    </source>
</evidence>
<dbReference type="PANTHER" id="PTHR14097">
    <property type="entry name" value="OXIDOREDUCTASE HTATIP2"/>
    <property type="match status" value="1"/>
</dbReference>
<proteinExistence type="predicted"/>
<accession>A0A4S8MM24</accession>
<dbReference type="InterPro" id="IPR036291">
    <property type="entry name" value="NAD(P)-bd_dom_sf"/>
</dbReference>
<dbReference type="Gene3D" id="3.40.50.720">
    <property type="entry name" value="NAD(P)-binding Rossmann-like Domain"/>
    <property type="match status" value="1"/>
</dbReference>
<dbReference type="OrthoDB" id="9975943at2759"/>